<feature type="transmembrane region" description="Helical" evidence="2">
    <location>
        <begin position="77"/>
        <end position="97"/>
    </location>
</feature>
<dbReference type="Proteomes" id="UP000248827">
    <property type="component" value="Unassembled WGS sequence"/>
</dbReference>
<keyword evidence="2" id="KW-0812">Transmembrane</keyword>
<keyword evidence="2" id="KW-1133">Transmembrane helix</keyword>
<name>A0A855Y2M2_9BACL</name>
<feature type="compositionally biased region" description="Basic residues" evidence="1">
    <location>
        <begin position="35"/>
        <end position="51"/>
    </location>
</feature>
<dbReference type="AlphaFoldDB" id="A0A855Y2M2"/>
<evidence type="ECO:0000313" key="6">
    <source>
        <dbReference type="Proteomes" id="UP000248827"/>
    </source>
</evidence>
<evidence type="ECO:0000313" key="4">
    <source>
        <dbReference type="EMBL" id="RAJ03429.1"/>
    </source>
</evidence>
<evidence type="ECO:0000313" key="3">
    <source>
        <dbReference type="EMBL" id="PWW43008.1"/>
    </source>
</evidence>
<reference evidence="3 5" key="1">
    <citation type="submission" date="2018-05" db="EMBL/GenBank/DDBJ databases">
        <title>Freshwater and sediment microbial communities from various areas in North America, analyzing microbe dynamics in response to fracking.</title>
        <authorList>
            <person name="Lamendella R."/>
        </authorList>
    </citation>
    <scope>NUCLEOTIDE SEQUENCE [LARGE SCALE GENOMIC DNA]</scope>
    <source>
        <strain evidence="3 5">DB-3</strain>
        <strain evidence="4 6">NG-13</strain>
    </source>
</reference>
<comment type="caution">
    <text evidence="3">The sequence shown here is derived from an EMBL/GenBank/DDBJ whole genome shotgun (WGS) entry which is preliminary data.</text>
</comment>
<evidence type="ECO:0000313" key="5">
    <source>
        <dbReference type="Proteomes" id="UP000247078"/>
    </source>
</evidence>
<dbReference type="EMBL" id="QGTZ01000003">
    <property type="protein sequence ID" value="PWW43008.1"/>
    <property type="molecule type" value="Genomic_DNA"/>
</dbReference>
<organism evidence="3 5">
    <name type="scientific">Paenibacillus pabuli</name>
    <dbReference type="NCBI Taxonomy" id="1472"/>
    <lineage>
        <taxon>Bacteria</taxon>
        <taxon>Bacillati</taxon>
        <taxon>Bacillota</taxon>
        <taxon>Bacilli</taxon>
        <taxon>Bacillales</taxon>
        <taxon>Paenibacillaceae</taxon>
        <taxon>Paenibacillus</taxon>
    </lineage>
</organism>
<feature type="region of interest" description="Disordered" evidence="1">
    <location>
        <begin position="1"/>
        <end position="69"/>
    </location>
</feature>
<dbReference type="OrthoDB" id="2667008at2"/>
<evidence type="ECO:0000256" key="2">
    <source>
        <dbReference type="SAM" id="Phobius"/>
    </source>
</evidence>
<dbReference type="Proteomes" id="UP000247078">
    <property type="component" value="Unassembled WGS sequence"/>
</dbReference>
<accession>A0A855Y2M2</accession>
<keyword evidence="6" id="KW-1185">Reference proteome</keyword>
<evidence type="ECO:0000256" key="1">
    <source>
        <dbReference type="SAM" id="MobiDB-lite"/>
    </source>
</evidence>
<proteinExistence type="predicted"/>
<protein>
    <submittedName>
        <fullName evidence="3">Uncharacterized protein</fullName>
    </submittedName>
</protein>
<dbReference type="RefSeq" id="WP_090901204.1">
    <property type="nucleotide sequence ID" value="NZ_QGTZ01000003.1"/>
</dbReference>
<gene>
    <name evidence="4" type="ORF">DET54_101631</name>
    <name evidence="3" type="ORF">DET56_10348</name>
</gene>
<keyword evidence="2" id="KW-0472">Membrane</keyword>
<dbReference type="EMBL" id="QLLI01000001">
    <property type="protein sequence ID" value="RAJ03429.1"/>
    <property type="molecule type" value="Genomic_DNA"/>
</dbReference>
<feature type="compositionally biased region" description="Polar residues" evidence="1">
    <location>
        <begin position="59"/>
        <end position="68"/>
    </location>
</feature>
<feature type="compositionally biased region" description="Polar residues" evidence="1">
    <location>
        <begin position="1"/>
        <end position="10"/>
    </location>
</feature>
<sequence>MKPLTKNRSVSPKSPSKKAPLLRVSAKSSSGKPNNKTRTRPGPRQHMKKASVRGLSVPDKTSNQSSALEEQHQLDKLAFIAAILALIAAAIGLYIAWRTLSLPGGGAEVTV</sequence>